<sequence length="292" mass="32993">MHREISIFNSGDTTLEYSVIGKGTPILLFHGGHSGCQEEFGYERLLTSGFSIITPSRAGYGHTSSIMDLGQACHIYKSLLDHLAIEKVHVIAVSAGGPSGIVFCSMFPGRIASFTLQCAVTKPWLVPVDKEYKMARRIFKPETEKRTWKILAAMNNLLPKLTYRMMASSFSKLPYSEVRKRLDDHSAEAFRKMNNRQRSYSGFFIDLEHTQLDYSKELANIQAPTLIMHSQNDRSVSLSHPENVKALIPQSEMCILDSWGHLIWIGKHATEYDDALISFLSRQKNEESSPFN</sequence>
<keyword evidence="2" id="KW-0378">Hydrolase</keyword>
<protein>
    <submittedName>
        <fullName evidence="2">Alpha/beta hydrolase</fullName>
    </submittedName>
</protein>
<accession>A0ABY5S721</accession>
<dbReference type="InterPro" id="IPR050471">
    <property type="entry name" value="AB_hydrolase"/>
</dbReference>
<organism evidence="2 3">
    <name type="scientific">Paenibacillus spongiae</name>
    <dbReference type="NCBI Taxonomy" id="2909671"/>
    <lineage>
        <taxon>Bacteria</taxon>
        <taxon>Bacillati</taxon>
        <taxon>Bacillota</taxon>
        <taxon>Bacilli</taxon>
        <taxon>Bacillales</taxon>
        <taxon>Paenibacillaceae</taxon>
        <taxon>Paenibacillus</taxon>
    </lineage>
</organism>
<evidence type="ECO:0000259" key="1">
    <source>
        <dbReference type="Pfam" id="PF00561"/>
    </source>
</evidence>
<dbReference type="EMBL" id="CP091430">
    <property type="protein sequence ID" value="UVI29707.1"/>
    <property type="molecule type" value="Genomic_DNA"/>
</dbReference>
<reference evidence="2" key="1">
    <citation type="submission" date="2022-01" db="EMBL/GenBank/DDBJ databases">
        <title>Paenibacillus spongiae sp. nov., isolated from marine sponge.</title>
        <authorList>
            <person name="Li Z."/>
            <person name="Zhang M."/>
        </authorList>
    </citation>
    <scope>NUCLEOTIDE SEQUENCE</scope>
    <source>
        <strain evidence="2">PHS-Z3</strain>
    </source>
</reference>
<dbReference type="PANTHER" id="PTHR43433:SF5">
    <property type="entry name" value="AB HYDROLASE-1 DOMAIN-CONTAINING PROTEIN"/>
    <property type="match status" value="1"/>
</dbReference>
<dbReference type="InterPro" id="IPR000073">
    <property type="entry name" value="AB_hydrolase_1"/>
</dbReference>
<dbReference type="InterPro" id="IPR029058">
    <property type="entry name" value="AB_hydrolase_fold"/>
</dbReference>
<evidence type="ECO:0000313" key="3">
    <source>
        <dbReference type="Proteomes" id="UP001057877"/>
    </source>
</evidence>
<dbReference type="PANTHER" id="PTHR43433">
    <property type="entry name" value="HYDROLASE, ALPHA/BETA FOLD FAMILY PROTEIN"/>
    <property type="match status" value="1"/>
</dbReference>
<dbReference type="RefSeq" id="WP_258385794.1">
    <property type="nucleotide sequence ID" value="NZ_CP091430.1"/>
</dbReference>
<keyword evidence="3" id="KW-1185">Reference proteome</keyword>
<feature type="domain" description="AB hydrolase-1" evidence="1">
    <location>
        <begin position="25"/>
        <end position="263"/>
    </location>
</feature>
<dbReference type="Gene3D" id="3.40.50.1820">
    <property type="entry name" value="alpha/beta hydrolase"/>
    <property type="match status" value="1"/>
</dbReference>
<dbReference type="SUPFAM" id="SSF53474">
    <property type="entry name" value="alpha/beta-Hydrolases"/>
    <property type="match status" value="1"/>
</dbReference>
<dbReference type="Pfam" id="PF00561">
    <property type="entry name" value="Abhydrolase_1"/>
    <property type="match status" value="1"/>
</dbReference>
<gene>
    <name evidence="2" type="ORF">L1F29_30600</name>
</gene>
<proteinExistence type="predicted"/>
<dbReference type="GO" id="GO:0016787">
    <property type="term" value="F:hydrolase activity"/>
    <property type="evidence" value="ECO:0007669"/>
    <property type="project" value="UniProtKB-KW"/>
</dbReference>
<dbReference type="Proteomes" id="UP001057877">
    <property type="component" value="Chromosome"/>
</dbReference>
<name>A0ABY5S721_9BACL</name>
<evidence type="ECO:0000313" key="2">
    <source>
        <dbReference type="EMBL" id="UVI29707.1"/>
    </source>
</evidence>